<evidence type="ECO:0000256" key="1">
    <source>
        <dbReference type="ARBA" id="ARBA00023125"/>
    </source>
</evidence>
<dbReference type="GO" id="GO:0006355">
    <property type="term" value="P:regulation of DNA-templated transcription"/>
    <property type="evidence" value="ECO:0007669"/>
    <property type="project" value="InterPro"/>
</dbReference>
<dbReference type="GO" id="GO:0000160">
    <property type="term" value="P:phosphorelay signal transduction system"/>
    <property type="evidence" value="ECO:0007669"/>
    <property type="project" value="InterPro"/>
</dbReference>
<dbReference type="PROSITE" id="PS50043">
    <property type="entry name" value="HTH_LUXR_2"/>
    <property type="match status" value="1"/>
</dbReference>
<proteinExistence type="predicted"/>
<keyword evidence="1" id="KW-0238">DNA-binding</keyword>
<dbReference type="Pfam" id="PF00072">
    <property type="entry name" value="Response_reg"/>
    <property type="match status" value="1"/>
</dbReference>
<dbReference type="AlphaFoldDB" id="F5Y8N5"/>
<dbReference type="InterPro" id="IPR000792">
    <property type="entry name" value="Tscrpt_reg_LuxR_C"/>
</dbReference>
<dbReference type="SMART" id="SM00421">
    <property type="entry name" value="HTH_LUXR"/>
    <property type="match status" value="1"/>
</dbReference>
<reference evidence="5 6" key="2">
    <citation type="journal article" date="2011" name="ISME J.">
        <title>RNA-seq reveals cooperative metabolic interactions between two termite-gut spirochete species in co-culture.</title>
        <authorList>
            <person name="Rosenthal A.Z."/>
            <person name="Matson E.G."/>
            <person name="Eldar A."/>
            <person name="Leadbetter J.R."/>
        </authorList>
    </citation>
    <scope>NUCLEOTIDE SEQUENCE [LARGE SCALE GENOMIC DNA]</scope>
    <source>
        <strain evidence="6">ATCC BAA-888 / DSM 13862 / ZAS-9</strain>
    </source>
</reference>
<name>F5Y8N5_LEAAZ</name>
<dbReference type="InterPro" id="IPR011006">
    <property type="entry name" value="CheY-like_superfamily"/>
</dbReference>
<sequence length="227" mass="25224">MISIVVIDDEIQDIERIKYLLHSQGDLELRGFGKDGYDAIRLVRSIKPDIAILNISLALYCGVEISHLLKRDSPSTAIVAMGSQLDINLIKRVVNEAVAAYILKEDFNHLAEILRKVHEGEYYFNPLICTQAFRILASLLQKPAAGDYIPSACKKESDFPAGLSRTEMKILALIGEGYSDKEIAGKLKLKNGTVRNYISRIMRKGCLKSRPQAIAYAIKNGLSISSQ</sequence>
<dbReference type="eggNOG" id="COG2197">
    <property type="taxonomic scope" value="Bacteria"/>
</dbReference>
<accession>F5Y8N5</accession>
<evidence type="ECO:0000259" key="3">
    <source>
        <dbReference type="PROSITE" id="PS50043"/>
    </source>
</evidence>
<dbReference type="Gene3D" id="3.40.50.2300">
    <property type="match status" value="1"/>
</dbReference>
<dbReference type="KEGG" id="taz:TREAZ_2223"/>
<dbReference type="SUPFAM" id="SSF52172">
    <property type="entry name" value="CheY-like"/>
    <property type="match status" value="1"/>
</dbReference>
<dbReference type="HOGENOM" id="CLU_000445_90_0_12"/>
<feature type="domain" description="HTH luxR-type" evidence="3">
    <location>
        <begin position="156"/>
        <end position="221"/>
    </location>
</feature>
<evidence type="ECO:0000259" key="4">
    <source>
        <dbReference type="PROSITE" id="PS50110"/>
    </source>
</evidence>
<dbReference type="RefSeq" id="WP_015709829.1">
    <property type="nucleotide sequence ID" value="NC_015577.1"/>
</dbReference>
<dbReference type="InterPro" id="IPR039420">
    <property type="entry name" value="WalR-like"/>
</dbReference>
<dbReference type="GO" id="GO:0003677">
    <property type="term" value="F:DNA binding"/>
    <property type="evidence" value="ECO:0007669"/>
    <property type="project" value="UniProtKB-KW"/>
</dbReference>
<dbReference type="SUPFAM" id="SSF46894">
    <property type="entry name" value="C-terminal effector domain of the bipartite response regulators"/>
    <property type="match status" value="1"/>
</dbReference>
<dbReference type="EMBL" id="CP001841">
    <property type="protein sequence ID" value="AEF80637.1"/>
    <property type="molecule type" value="Genomic_DNA"/>
</dbReference>
<protein>
    <submittedName>
        <fullName evidence="5">Putative response regulator</fullName>
    </submittedName>
</protein>
<keyword evidence="6" id="KW-1185">Reference proteome</keyword>
<dbReference type="InParanoid" id="F5Y8N5"/>
<dbReference type="PANTHER" id="PTHR43214">
    <property type="entry name" value="TWO-COMPONENT RESPONSE REGULATOR"/>
    <property type="match status" value="1"/>
</dbReference>
<evidence type="ECO:0000313" key="6">
    <source>
        <dbReference type="Proteomes" id="UP000009222"/>
    </source>
</evidence>
<gene>
    <name evidence="5" type="ordered locus">TREAZ_2223</name>
</gene>
<dbReference type="Pfam" id="PF00196">
    <property type="entry name" value="GerE"/>
    <property type="match status" value="1"/>
</dbReference>
<feature type="domain" description="Response regulatory" evidence="4">
    <location>
        <begin position="3"/>
        <end position="120"/>
    </location>
</feature>
<reference evidence="6" key="1">
    <citation type="submission" date="2009-12" db="EMBL/GenBank/DDBJ databases">
        <title>Complete sequence of Treponema azotonutricium strain ZAS-9.</title>
        <authorList>
            <person name="Tetu S.G."/>
            <person name="Matson E."/>
            <person name="Ren Q."/>
            <person name="Seshadri R."/>
            <person name="Elbourne L."/>
            <person name="Hassan K.A."/>
            <person name="Durkin A."/>
            <person name="Radune D."/>
            <person name="Mohamoud Y."/>
            <person name="Shay R."/>
            <person name="Jin S."/>
            <person name="Zhang X."/>
            <person name="Lucey K."/>
            <person name="Ballor N.R."/>
            <person name="Ottesen E."/>
            <person name="Rosenthal R."/>
            <person name="Allen A."/>
            <person name="Leadbetter J.R."/>
            <person name="Paulsen I.T."/>
        </authorList>
    </citation>
    <scope>NUCLEOTIDE SEQUENCE [LARGE SCALE GENOMIC DNA]</scope>
    <source>
        <strain evidence="6">ATCC BAA-888 / DSM 13862 / ZAS-9</strain>
    </source>
</reference>
<dbReference type="Proteomes" id="UP000009222">
    <property type="component" value="Chromosome"/>
</dbReference>
<dbReference type="STRING" id="545695.TREAZ_2223"/>
<dbReference type="InterPro" id="IPR001789">
    <property type="entry name" value="Sig_transdc_resp-reg_receiver"/>
</dbReference>
<dbReference type="CDD" id="cd06170">
    <property type="entry name" value="LuxR_C_like"/>
    <property type="match status" value="1"/>
</dbReference>
<evidence type="ECO:0000313" key="5">
    <source>
        <dbReference type="EMBL" id="AEF80637.1"/>
    </source>
</evidence>
<comment type="caution">
    <text evidence="2">Lacks conserved residue(s) required for the propagation of feature annotation.</text>
</comment>
<dbReference type="InterPro" id="IPR016032">
    <property type="entry name" value="Sig_transdc_resp-reg_C-effctor"/>
</dbReference>
<evidence type="ECO:0000256" key="2">
    <source>
        <dbReference type="PROSITE-ProRule" id="PRU00169"/>
    </source>
</evidence>
<dbReference type="PROSITE" id="PS50110">
    <property type="entry name" value="RESPONSE_REGULATORY"/>
    <property type="match status" value="1"/>
</dbReference>
<dbReference type="FunCoup" id="F5Y8N5">
    <property type="interactions" value="237"/>
</dbReference>
<dbReference type="PRINTS" id="PR00038">
    <property type="entry name" value="HTHLUXR"/>
</dbReference>
<organism evidence="5 6">
    <name type="scientific">Leadbettera azotonutricia (strain ATCC BAA-888 / DSM 13862 / ZAS-9)</name>
    <name type="common">Treponema azotonutricium</name>
    <dbReference type="NCBI Taxonomy" id="545695"/>
    <lineage>
        <taxon>Bacteria</taxon>
        <taxon>Pseudomonadati</taxon>
        <taxon>Spirochaetota</taxon>
        <taxon>Spirochaetia</taxon>
        <taxon>Spirochaetales</taxon>
        <taxon>Breznakiellaceae</taxon>
        <taxon>Leadbettera</taxon>
    </lineage>
</organism>